<dbReference type="AlphaFoldDB" id="A0A813X181"/>
<keyword evidence="8" id="KW-1185">Reference proteome</keyword>
<feature type="domain" description="EamA" evidence="2">
    <location>
        <begin position="82"/>
        <end position="210"/>
    </location>
</feature>
<evidence type="ECO:0000313" key="3">
    <source>
        <dbReference type="EMBL" id="CAF0861762.1"/>
    </source>
</evidence>
<dbReference type="EMBL" id="CAJNOL010000189">
    <property type="protein sequence ID" value="CAF0919671.1"/>
    <property type="molecule type" value="Genomic_DNA"/>
</dbReference>
<dbReference type="PANTHER" id="PTHR22911">
    <property type="entry name" value="ACYL-MALONYL CONDENSING ENZYME-RELATED"/>
    <property type="match status" value="1"/>
</dbReference>
<keyword evidence="1" id="KW-1133">Transmembrane helix</keyword>
<feature type="transmembrane region" description="Helical" evidence="1">
    <location>
        <begin position="277"/>
        <end position="299"/>
    </location>
</feature>
<keyword evidence="1" id="KW-0812">Transmembrane</keyword>
<keyword evidence="1" id="KW-0472">Membrane</keyword>
<name>A0A813X181_9BILA</name>
<dbReference type="EMBL" id="CAJNOL010000200">
    <property type="protein sequence ID" value="CAF0927740.1"/>
    <property type="molecule type" value="Genomic_DNA"/>
</dbReference>
<evidence type="ECO:0000259" key="2">
    <source>
        <dbReference type="Pfam" id="PF00892"/>
    </source>
</evidence>
<dbReference type="InterPro" id="IPR037185">
    <property type="entry name" value="EmrE-like"/>
</dbReference>
<feature type="domain" description="EamA" evidence="2">
    <location>
        <begin position="246"/>
        <end position="389"/>
    </location>
</feature>
<feature type="transmembrane region" description="Helical" evidence="1">
    <location>
        <begin position="196"/>
        <end position="217"/>
    </location>
</feature>
<dbReference type="EMBL" id="CAJOAX010001119">
    <property type="protein sequence ID" value="CAF3687490.1"/>
    <property type="molecule type" value="Genomic_DNA"/>
</dbReference>
<protein>
    <recommendedName>
        <fullName evidence="2">EamA domain-containing protein</fullName>
    </recommendedName>
</protein>
<dbReference type="Proteomes" id="UP000663870">
    <property type="component" value="Unassembled WGS sequence"/>
</dbReference>
<evidence type="ECO:0000256" key="1">
    <source>
        <dbReference type="SAM" id="Phobius"/>
    </source>
</evidence>
<feature type="transmembrane region" description="Helical" evidence="1">
    <location>
        <begin position="347"/>
        <end position="366"/>
    </location>
</feature>
<comment type="caution">
    <text evidence="3">The sequence shown here is derived from an EMBL/GenBank/DDBJ whole genome shotgun (WGS) entry which is preliminary data.</text>
</comment>
<feature type="transmembrane region" description="Helical" evidence="1">
    <location>
        <begin position="171"/>
        <end position="189"/>
    </location>
</feature>
<dbReference type="InterPro" id="IPR000620">
    <property type="entry name" value="EamA_dom"/>
</dbReference>
<evidence type="ECO:0000313" key="6">
    <source>
        <dbReference type="EMBL" id="CAF3687490.1"/>
    </source>
</evidence>
<feature type="transmembrane region" description="Helical" evidence="1">
    <location>
        <begin position="245"/>
        <end position="265"/>
    </location>
</feature>
<dbReference type="GO" id="GO:0016020">
    <property type="term" value="C:membrane"/>
    <property type="evidence" value="ECO:0007669"/>
    <property type="project" value="InterPro"/>
</dbReference>
<organism evidence="3 7">
    <name type="scientific">Rotaria sordida</name>
    <dbReference type="NCBI Taxonomy" id="392033"/>
    <lineage>
        <taxon>Eukaryota</taxon>
        <taxon>Metazoa</taxon>
        <taxon>Spiralia</taxon>
        <taxon>Gnathifera</taxon>
        <taxon>Rotifera</taxon>
        <taxon>Eurotatoria</taxon>
        <taxon>Bdelloidea</taxon>
        <taxon>Philodinida</taxon>
        <taxon>Philodinidae</taxon>
        <taxon>Rotaria</taxon>
    </lineage>
</organism>
<feature type="transmembrane region" description="Helical" evidence="1">
    <location>
        <begin position="141"/>
        <end position="159"/>
    </location>
</feature>
<evidence type="ECO:0000313" key="5">
    <source>
        <dbReference type="EMBL" id="CAF0927740.1"/>
    </source>
</evidence>
<dbReference type="Pfam" id="PF00892">
    <property type="entry name" value="EamA"/>
    <property type="match status" value="2"/>
</dbReference>
<evidence type="ECO:0000313" key="4">
    <source>
        <dbReference type="EMBL" id="CAF0919671.1"/>
    </source>
</evidence>
<reference evidence="3" key="1">
    <citation type="submission" date="2021-02" db="EMBL/GenBank/DDBJ databases">
        <authorList>
            <person name="Nowell W R."/>
        </authorList>
    </citation>
    <scope>NUCLEOTIDE SEQUENCE</scope>
</reference>
<feature type="transmembrane region" description="Helical" evidence="1">
    <location>
        <begin position="372"/>
        <end position="391"/>
    </location>
</feature>
<evidence type="ECO:0000313" key="8">
    <source>
        <dbReference type="Proteomes" id="UP000663870"/>
    </source>
</evidence>
<dbReference type="Proteomes" id="UP000663823">
    <property type="component" value="Unassembled WGS sequence"/>
</dbReference>
<dbReference type="Proteomes" id="UP000663854">
    <property type="component" value="Unassembled WGS sequence"/>
</dbReference>
<feature type="transmembrane region" description="Helical" evidence="1">
    <location>
        <begin position="83"/>
        <end position="101"/>
    </location>
</feature>
<proteinExistence type="predicted"/>
<evidence type="ECO:0000313" key="7">
    <source>
        <dbReference type="Proteomes" id="UP000663854"/>
    </source>
</evidence>
<accession>A0A813X181</accession>
<dbReference type="EMBL" id="CAJNOH010000094">
    <property type="protein sequence ID" value="CAF0861762.1"/>
    <property type="molecule type" value="Genomic_DNA"/>
</dbReference>
<sequence>MERRQRSYTIDSISPTPQEAAAGLDPLVQSINDQDGAPVYVRRRSSIFYVPDIQIHENEEKPSDEKKLNPLVRCFTYTERFSGILYALVASLLFTCSNFALKQLDIVLLNAFMIRLFVQALLSLGFIIYKGYRPCHDSNGLLIFIRSLFAAAGSISFYLSLSILPLPDVTTIRYTQVVWTAVLAVFIFHERINLPTIIACILTLGGVVCVAQPTFLFPQSKIQNETLQNISTLNNNNNNNNNNHLTGMLFALLCAISISMSIALNKKLILKNVRQSIIMFYFLFITLIVCIIIQIYYWNFSKSKHKRFNFKIILFKKDYIFATIISIFQLFPMILAQKSLKREHPSIVTVVQSSDILFAIILQNIFSSIKTNLLALIGSILVLTSIFIVGGHKLWLDRQSRTYIPASTQENVLKVETKN</sequence>
<dbReference type="SUPFAM" id="SSF103481">
    <property type="entry name" value="Multidrug resistance efflux transporter EmrE"/>
    <property type="match status" value="1"/>
</dbReference>
<feature type="transmembrane region" description="Helical" evidence="1">
    <location>
        <begin position="319"/>
        <end position="335"/>
    </location>
</feature>
<feature type="transmembrane region" description="Helical" evidence="1">
    <location>
        <begin position="107"/>
        <end position="129"/>
    </location>
</feature>
<gene>
    <name evidence="4" type="ORF">JXQ802_LOCUS10065</name>
    <name evidence="5" type="ORF">JXQ802_LOCUS10468</name>
    <name evidence="6" type="ORF">OTI717_LOCUS11646</name>
    <name evidence="3" type="ORF">PYM288_LOCUS7594</name>
</gene>